<keyword evidence="2" id="KW-1185">Reference proteome</keyword>
<protein>
    <submittedName>
        <fullName evidence="1">Uncharacterized protein</fullName>
    </submittedName>
</protein>
<dbReference type="EMBL" id="CP067393">
    <property type="protein sequence ID" value="QQP86961.1"/>
    <property type="molecule type" value="Genomic_DNA"/>
</dbReference>
<dbReference type="KEGG" id="eaz:JHT90_06865"/>
<dbReference type="Proteomes" id="UP000595278">
    <property type="component" value="Chromosome"/>
</dbReference>
<evidence type="ECO:0000313" key="2">
    <source>
        <dbReference type="Proteomes" id="UP000595278"/>
    </source>
</evidence>
<proteinExistence type="predicted"/>
<organism evidence="1 2">
    <name type="scientific">Entomomonas asaccharolytica</name>
    <dbReference type="NCBI Taxonomy" id="2785331"/>
    <lineage>
        <taxon>Bacteria</taxon>
        <taxon>Pseudomonadati</taxon>
        <taxon>Pseudomonadota</taxon>
        <taxon>Gammaproteobacteria</taxon>
        <taxon>Pseudomonadales</taxon>
        <taxon>Pseudomonadaceae</taxon>
        <taxon>Entomomonas</taxon>
    </lineage>
</organism>
<dbReference type="AlphaFoldDB" id="A0A974RY57"/>
<dbReference type="InterPro" id="IPR038570">
    <property type="entry name" value="HicA_sf"/>
</dbReference>
<sequence>MSKKTATSHEKWICFHQERKYVVTVDKHEAPFSIFLIESMARQAGLDKFKFYELCKGNITAEECFPHISQP</sequence>
<gene>
    <name evidence="1" type="ORF">JHT90_06865</name>
</gene>
<accession>A0A974RY57</accession>
<name>A0A974RY57_9GAMM</name>
<dbReference type="Gene3D" id="3.30.920.30">
    <property type="entry name" value="Hypothetical protein"/>
    <property type="match status" value="1"/>
</dbReference>
<reference evidence="1 2" key="1">
    <citation type="submission" date="2021-01" db="EMBL/GenBank/DDBJ databases">
        <title>Entomomonas sp. F2A isolated from a house cricket (Acheta domesticus).</title>
        <authorList>
            <person name="Spergser J."/>
            <person name="Busse H.-J."/>
        </authorList>
    </citation>
    <scope>NUCLEOTIDE SEQUENCE [LARGE SCALE GENOMIC DNA]</scope>
    <source>
        <strain evidence="1 2">F2A</strain>
    </source>
</reference>
<dbReference type="RefSeq" id="WP_201095481.1">
    <property type="nucleotide sequence ID" value="NZ_CP067393.1"/>
</dbReference>
<evidence type="ECO:0000313" key="1">
    <source>
        <dbReference type="EMBL" id="QQP86961.1"/>
    </source>
</evidence>